<dbReference type="AlphaFoldDB" id="A0AAV4ILL6"/>
<dbReference type="EMBL" id="BMAT01002677">
    <property type="protein sequence ID" value="GFS11493.1"/>
    <property type="molecule type" value="Genomic_DNA"/>
</dbReference>
<protein>
    <submittedName>
        <fullName evidence="3">BolA protein 3</fullName>
    </submittedName>
</protein>
<gene>
    <name evidence="3" type="ORF">ElyMa_001348800</name>
</gene>
<evidence type="ECO:0000313" key="4">
    <source>
        <dbReference type="Proteomes" id="UP000762676"/>
    </source>
</evidence>
<proteinExistence type="inferred from homology"/>
<dbReference type="PANTHER" id="PTHR46188:SF1">
    <property type="entry name" value="BOLA-LIKE PROTEIN 3"/>
    <property type="match status" value="1"/>
</dbReference>
<evidence type="ECO:0000256" key="2">
    <source>
        <dbReference type="RuleBase" id="RU003860"/>
    </source>
</evidence>
<name>A0AAV4ILL6_9GAST</name>
<dbReference type="Pfam" id="PF01722">
    <property type="entry name" value="BolA"/>
    <property type="match status" value="1"/>
</dbReference>
<comment type="caution">
    <text evidence="3">The sequence shown here is derived from an EMBL/GenBank/DDBJ whole genome shotgun (WGS) entry which is preliminary data.</text>
</comment>
<reference evidence="3 4" key="1">
    <citation type="journal article" date="2021" name="Elife">
        <title>Chloroplast acquisition without the gene transfer in kleptoplastic sea slugs, Plakobranchus ocellatus.</title>
        <authorList>
            <person name="Maeda T."/>
            <person name="Takahashi S."/>
            <person name="Yoshida T."/>
            <person name="Shimamura S."/>
            <person name="Takaki Y."/>
            <person name="Nagai Y."/>
            <person name="Toyoda A."/>
            <person name="Suzuki Y."/>
            <person name="Arimoto A."/>
            <person name="Ishii H."/>
            <person name="Satoh N."/>
            <person name="Nishiyama T."/>
            <person name="Hasebe M."/>
            <person name="Maruyama T."/>
            <person name="Minagawa J."/>
            <person name="Obokata J."/>
            <person name="Shigenobu S."/>
        </authorList>
    </citation>
    <scope>NUCLEOTIDE SEQUENCE [LARGE SCALE GENOMIC DNA]</scope>
</reference>
<dbReference type="SUPFAM" id="SSF82657">
    <property type="entry name" value="BolA-like"/>
    <property type="match status" value="1"/>
</dbReference>
<keyword evidence="4" id="KW-1185">Reference proteome</keyword>
<sequence length="124" mass="13820">MFTQPLQLLRQVRRVLRTVSAPRSTSYFQAFSTSGPGSGDSIDLTAGEKHLIDKIRKEFPDATHVEVSDVSGGCGAMYQVFIESPQFKGKRTIQQHRMVNEALAKEIENMHGIQLNTKAPDTDK</sequence>
<comment type="similarity">
    <text evidence="1 2">Belongs to the BolA/IbaG family.</text>
</comment>
<dbReference type="Proteomes" id="UP000762676">
    <property type="component" value="Unassembled WGS sequence"/>
</dbReference>
<dbReference type="InterPro" id="IPR036065">
    <property type="entry name" value="BolA-like_sf"/>
</dbReference>
<evidence type="ECO:0000256" key="1">
    <source>
        <dbReference type="ARBA" id="ARBA00005578"/>
    </source>
</evidence>
<evidence type="ECO:0000313" key="3">
    <source>
        <dbReference type="EMBL" id="GFS11493.1"/>
    </source>
</evidence>
<dbReference type="InterPro" id="IPR002634">
    <property type="entry name" value="BolA"/>
</dbReference>
<organism evidence="3 4">
    <name type="scientific">Elysia marginata</name>
    <dbReference type="NCBI Taxonomy" id="1093978"/>
    <lineage>
        <taxon>Eukaryota</taxon>
        <taxon>Metazoa</taxon>
        <taxon>Spiralia</taxon>
        <taxon>Lophotrochozoa</taxon>
        <taxon>Mollusca</taxon>
        <taxon>Gastropoda</taxon>
        <taxon>Heterobranchia</taxon>
        <taxon>Euthyneura</taxon>
        <taxon>Panpulmonata</taxon>
        <taxon>Sacoglossa</taxon>
        <taxon>Placobranchoidea</taxon>
        <taxon>Plakobranchidae</taxon>
        <taxon>Elysia</taxon>
    </lineage>
</organism>
<dbReference type="PANTHER" id="PTHR46188">
    <property type="entry name" value="BOLA-LIKE PROTEIN 3"/>
    <property type="match status" value="1"/>
</dbReference>
<accession>A0AAV4ILL6</accession>
<dbReference type="Gene3D" id="3.30.300.90">
    <property type="entry name" value="BolA-like"/>
    <property type="match status" value="1"/>
</dbReference>
<dbReference type="GO" id="GO:0005759">
    <property type="term" value="C:mitochondrial matrix"/>
    <property type="evidence" value="ECO:0007669"/>
    <property type="project" value="TreeGrafter"/>
</dbReference>
<dbReference type="InterPro" id="IPR052275">
    <property type="entry name" value="Mt_Fe-S_assembly_factor"/>
</dbReference>